<sequence>MPNNIHDVLVLGPCADGGEGCVPSEDPWRPPQQTEVVIVNLSGHEQSLTNISNALLTPVQHNQITIPAGKAWVGRVGRRVDRGTYTYNACTDDAGPRNGTIDPA</sequence>
<proteinExistence type="predicted"/>
<dbReference type="AlphaFoldDB" id="A0A5N0TE22"/>
<gene>
    <name evidence="1" type="ORF">F3N42_09540</name>
</gene>
<organism evidence="1 2">
    <name type="scientific">Marinihelvus fidelis</name>
    <dbReference type="NCBI Taxonomy" id="2613842"/>
    <lineage>
        <taxon>Bacteria</taxon>
        <taxon>Pseudomonadati</taxon>
        <taxon>Pseudomonadota</taxon>
        <taxon>Gammaproteobacteria</taxon>
        <taxon>Chromatiales</taxon>
        <taxon>Wenzhouxiangellaceae</taxon>
        <taxon>Marinihelvus</taxon>
    </lineage>
</organism>
<protein>
    <submittedName>
        <fullName evidence="1">Uncharacterized protein</fullName>
    </submittedName>
</protein>
<reference evidence="1 2" key="1">
    <citation type="submission" date="2019-09" db="EMBL/GenBank/DDBJ databases">
        <title>Wenzhouxiangella sp. Genome sequencing and assembly.</title>
        <authorList>
            <person name="Zhang R."/>
        </authorList>
    </citation>
    <scope>NUCLEOTIDE SEQUENCE [LARGE SCALE GENOMIC DNA]</scope>
    <source>
        <strain evidence="1 2">W260</strain>
    </source>
</reference>
<name>A0A5N0TE22_9GAMM</name>
<dbReference type="EMBL" id="VYXP01000005">
    <property type="protein sequence ID" value="KAA9131549.1"/>
    <property type="molecule type" value="Genomic_DNA"/>
</dbReference>
<evidence type="ECO:0000313" key="1">
    <source>
        <dbReference type="EMBL" id="KAA9131549.1"/>
    </source>
</evidence>
<accession>A0A5N0TE22</accession>
<evidence type="ECO:0000313" key="2">
    <source>
        <dbReference type="Proteomes" id="UP000325372"/>
    </source>
</evidence>
<dbReference type="RefSeq" id="WP_150864198.1">
    <property type="nucleotide sequence ID" value="NZ_VYXP01000005.1"/>
</dbReference>
<comment type="caution">
    <text evidence="1">The sequence shown here is derived from an EMBL/GenBank/DDBJ whole genome shotgun (WGS) entry which is preliminary data.</text>
</comment>
<dbReference type="Proteomes" id="UP000325372">
    <property type="component" value="Unassembled WGS sequence"/>
</dbReference>
<keyword evidence="2" id="KW-1185">Reference proteome</keyword>